<reference evidence="1" key="1">
    <citation type="submission" date="2016-08" db="EMBL/GenBank/DDBJ databases">
        <authorList>
            <person name="Seilhamer J.J."/>
        </authorList>
    </citation>
    <scope>NUCLEOTIDE SEQUENCE</scope>
    <source>
        <strain evidence="1">86</strain>
    </source>
</reference>
<accession>A0A212LSI4</accession>
<dbReference type="AlphaFoldDB" id="A0A212LSI4"/>
<dbReference type="EMBL" id="FMJE01000003">
    <property type="protein sequence ID" value="SCM80533.1"/>
    <property type="molecule type" value="Genomic_DNA"/>
</dbReference>
<sequence length="203" mass="22501">MRRKQIVRFKIMLLAVLFCFVAGGWAVLFYQHERGVALPNRGDYVRLHILANSDSIEDQQLKLKVRDAVVAYITPYVKDVSDAKAAENIIASHKQEIITLARKTLLDNGADYPVAVQLGTFAFPVRSYGNLVLPAGDYQAVRILLGQAAGQNWWCVLFPPLCFIDGANKALAPLSSAKETVGQQGSAAPVPEVRWKIVEFFNK</sequence>
<gene>
    <name evidence="1" type="primary">spoIIR</name>
    <name evidence="1" type="ORF">KL86SPO_30711</name>
</gene>
<dbReference type="RefSeq" id="WP_288183887.1">
    <property type="nucleotide sequence ID" value="NZ_LT608335.1"/>
</dbReference>
<dbReference type="InterPro" id="IPR014202">
    <property type="entry name" value="Spore_II_R"/>
</dbReference>
<dbReference type="Pfam" id="PF09551">
    <property type="entry name" value="Spore_II_R"/>
    <property type="match status" value="1"/>
</dbReference>
<evidence type="ECO:0000313" key="1">
    <source>
        <dbReference type="EMBL" id="SCM80533.1"/>
    </source>
</evidence>
<organism evidence="1">
    <name type="scientific">uncultured Sporomusa sp</name>
    <dbReference type="NCBI Taxonomy" id="307249"/>
    <lineage>
        <taxon>Bacteria</taxon>
        <taxon>Bacillati</taxon>
        <taxon>Bacillota</taxon>
        <taxon>Negativicutes</taxon>
        <taxon>Selenomonadales</taxon>
        <taxon>Sporomusaceae</taxon>
        <taxon>Sporomusa</taxon>
        <taxon>environmental samples</taxon>
    </lineage>
</organism>
<dbReference type="NCBIfam" id="TIGR02837">
    <property type="entry name" value="spore_II_R"/>
    <property type="match status" value="1"/>
</dbReference>
<proteinExistence type="predicted"/>
<protein>
    <submittedName>
        <fullName evidence="1">Stage II sporulation protein R</fullName>
    </submittedName>
</protein>
<name>A0A212LSI4_9FIRM</name>